<dbReference type="PANTHER" id="PTHR43639:SF1">
    <property type="entry name" value="SHORT-CHAIN DEHYDROGENASE_REDUCTASE FAMILY PROTEIN"/>
    <property type="match status" value="1"/>
</dbReference>
<dbReference type="Pfam" id="PF13561">
    <property type="entry name" value="adh_short_C2"/>
    <property type="match status" value="1"/>
</dbReference>
<dbReference type="KEGG" id="nah:F5544_10710"/>
<dbReference type="EMBL" id="CP046172">
    <property type="protein sequence ID" value="QIS10038.1"/>
    <property type="molecule type" value="Genomic_DNA"/>
</dbReference>
<dbReference type="SUPFAM" id="SSF51735">
    <property type="entry name" value="NAD(P)-binding Rossmann-fold domains"/>
    <property type="match status" value="1"/>
</dbReference>
<protein>
    <submittedName>
        <fullName evidence="4">SDR family oxidoreductase</fullName>
    </submittedName>
</protein>
<dbReference type="AlphaFoldDB" id="A0A6G9YA49"/>
<dbReference type="PANTHER" id="PTHR43639">
    <property type="entry name" value="OXIDOREDUCTASE, SHORT-CHAIN DEHYDROGENASE/REDUCTASE FAMILY (AFU_ORTHOLOGUE AFUA_5G02870)"/>
    <property type="match status" value="1"/>
</dbReference>
<proteinExistence type="inferred from homology"/>
<accession>A0A6G9YA49</accession>
<reference evidence="4 5" key="1">
    <citation type="journal article" date="2019" name="ACS Chem. Biol.">
        <title>Identification and Mobilization of a Cryptic Antibiotic Biosynthesis Gene Locus from a Human-Pathogenic Nocardia Isolate.</title>
        <authorList>
            <person name="Herisse M."/>
            <person name="Ishida K."/>
            <person name="Porter J.L."/>
            <person name="Howden B."/>
            <person name="Hertweck C."/>
            <person name="Stinear T.P."/>
            <person name="Pidot S.J."/>
        </authorList>
    </citation>
    <scope>NUCLEOTIDE SEQUENCE [LARGE SCALE GENOMIC DNA]</scope>
    <source>
        <strain evidence="4 5">AUSMDU00012717</strain>
    </source>
</reference>
<name>A0A6G9YA49_9NOCA</name>
<dbReference type="GO" id="GO:0016491">
    <property type="term" value="F:oxidoreductase activity"/>
    <property type="evidence" value="ECO:0007669"/>
    <property type="project" value="UniProtKB-KW"/>
</dbReference>
<keyword evidence="2" id="KW-0560">Oxidoreductase</keyword>
<feature type="region of interest" description="Disordered" evidence="3">
    <location>
        <begin position="1"/>
        <end position="45"/>
    </location>
</feature>
<feature type="compositionally biased region" description="Basic residues" evidence="3">
    <location>
        <begin position="25"/>
        <end position="39"/>
    </location>
</feature>
<evidence type="ECO:0000256" key="3">
    <source>
        <dbReference type="SAM" id="MobiDB-lite"/>
    </source>
</evidence>
<evidence type="ECO:0000313" key="4">
    <source>
        <dbReference type="EMBL" id="QIS10038.1"/>
    </source>
</evidence>
<feature type="compositionally biased region" description="Gly residues" evidence="3">
    <location>
        <begin position="1"/>
        <end position="18"/>
    </location>
</feature>
<dbReference type="Proteomes" id="UP000503540">
    <property type="component" value="Chromosome"/>
</dbReference>
<keyword evidence="5" id="KW-1185">Reference proteome</keyword>
<sequence length="293" mass="29754">MRGLGRGGRFPGHPGGRAGNDRPGHHGRRGAARGRRRRSMNNSDDGALGLAGKVAVVTGGSRGLGAAIARKLCACGCDVLLNYANDDDAAARLVAELDESKGTAFAVKGDIRRADGLAGVLDAVRGRHGRVDVFVHNVATWQPMSAVGAVAEDLHADIATAVDPLIRAAGPLAGLMPAGGRIIAVSSNGARSVIPRYVSLGLAKAALEALVRYLAVELADRGIAVNAVSTAKIDKGPGSGDPGMLAALAARTPAGRLTRPTDIADVVALLCTAEAAWIHGQVITADGGLSLRA</sequence>
<evidence type="ECO:0000256" key="1">
    <source>
        <dbReference type="ARBA" id="ARBA00006484"/>
    </source>
</evidence>
<dbReference type="Gene3D" id="3.40.50.720">
    <property type="entry name" value="NAD(P)-binding Rossmann-like Domain"/>
    <property type="match status" value="1"/>
</dbReference>
<evidence type="ECO:0000256" key="2">
    <source>
        <dbReference type="ARBA" id="ARBA00023002"/>
    </source>
</evidence>
<dbReference type="InterPro" id="IPR002347">
    <property type="entry name" value="SDR_fam"/>
</dbReference>
<comment type="similarity">
    <text evidence="1">Belongs to the short-chain dehydrogenases/reductases (SDR) family.</text>
</comment>
<dbReference type="PRINTS" id="PR00081">
    <property type="entry name" value="GDHRDH"/>
</dbReference>
<gene>
    <name evidence="4" type="ORF">F5544_10710</name>
</gene>
<dbReference type="InterPro" id="IPR036291">
    <property type="entry name" value="NAD(P)-bd_dom_sf"/>
</dbReference>
<evidence type="ECO:0000313" key="5">
    <source>
        <dbReference type="Proteomes" id="UP000503540"/>
    </source>
</evidence>
<organism evidence="4 5">
    <name type="scientific">Nocardia arthritidis</name>
    <dbReference type="NCBI Taxonomy" id="228602"/>
    <lineage>
        <taxon>Bacteria</taxon>
        <taxon>Bacillati</taxon>
        <taxon>Actinomycetota</taxon>
        <taxon>Actinomycetes</taxon>
        <taxon>Mycobacteriales</taxon>
        <taxon>Nocardiaceae</taxon>
        <taxon>Nocardia</taxon>
    </lineage>
</organism>